<dbReference type="AlphaFoldDB" id="A0A382L9P8"/>
<dbReference type="CDD" id="cd00063">
    <property type="entry name" value="FN3"/>
    <property type="match status" value="1"/>
</dbReference>
<feature type="domain" description="Fibronectin type-III" evidence="2">
    <location>
        <begin position="1"/>
        <end position="74"/>
    </location>
</feature>
<evidence type="ECO:0000313" key="3">
    <source>
        <dbReference type="EMBL" id="SVC31892.1"/>
    </source>
</evidence>
<feature type="non-terminal residue" evidence="3">
    <location>
        <position position="1"/>
    </location>
</feature>
<dbReference type="PANTHER" id="PTHR46708:SF2">
    <property type="entry name" value="FIBRONECTIN TYPE-III DOMAIN-CONTAINING PROTEIN"/>
    <property type="match status" value="1"/>
</dbReference>
<evidence type="ECO:0000259" key="2">
    <source>
        <dbReference type="PROSITE" id="PS50853"/>
    </source>
</evidence>
<proteinExistence type="predicted"/>
<dbReference type="Gene3D" id="2.60.40.740">
    <property type="match status" value="1"/>
</dbReference>
<feature type="domain" description="Fibronectin type-III" evidence="2">
    <location>
        <begin position="77"/>
        <end position="163"/>
    </location>
</feature>
<dbReference type="Gene3D" id="2.60.40.10">
    <property type="entry name" value="Immunoglobulins"/>
    <property type="match status" value="3"/>
</dbReference>
<dbReference type="InterPro" id="IPR050991">
    <property type="entry name" value="ECM_Regulatory_Proteins"/>
</dbReference>
<dbReference type="PROSITE" id="PS50853">
    <property type="entry name" value="FN3"/>
    <property type="match status" value="3"/>
</dbReference>
<dbReference type="InterPro" id="IPR003961">
    <property type="entry name" value="FN3_dom"/>
</dbReference>
<feature type="domain" description="Fibronectin type-III" evidence="2">
    <location>
        <begin position="169"/>
        <end position="258"/>
    </location>
</feature>
<name>A0A382L9P8_9ZZZZ</name>
<organism evidence="3">
    <name type="scientific">marine metagenome</name>
    <dbReference type="NCBI Taxonomy" id="408172"/>
    <lineage>
        <taxon>unclassified sequences</taxon>
        <taxon>metagenomes</taxon>
        <taxon>ecological metagenomes</taxon>
    </lineage>
</organism>
<dbReference type="SMART" id="SM00060">
    <property type="entry name" value="FN3"/>
    <property type="match status" value="2"/>
</dbReference>
<dbReference type="InterPro" id="IPR013783">
    <property type="entry name" value="Ig-like_fold"/>
</dbReference>
<dbReference type="InterPro" id="IPR036116">
    <property type="entry name" value="FN3_sf"/>
</dbReference>
<keyword evidence="1" id="KW-0677">Repeat</keyword>
<sequence length="406" mass="42713">TMTWDAVTGAAGYSLKFRQQGSLQWLLINNISGTSRTVYNLSQGTTYEFALRTICSGSSTSSWTSTETFTTLSPCVVATNLSSSGITLTTATLSWDYSGSPDYFILSYKSSTTGGWIDVTTTSTTYSLTALTSGTYYNWRVRAVCDSSVSHVSAWTSTQAFNTWTQCADPVNLVASAITTSGVTLAWTSVWGADHYTLIYSADGGTTWDTVSTTSTSISLTGLTSGTTYSWQVRSSCQADDSNNSAFVAGTDFTILIPCNLAITTSGTDVTCNAAADGIVSVSVSGAYGNHTILWSDGSTSASVTALDPGTYTVTVTDDNNCVETASVTITEPIASVSTTTVTACDSYAWIDGNTYTSSNNTATYTLTNVSGCDSVVTLNLTINTSTTSTTTVTACDSYAWNSTTY</sequence>
<dbReference type="Pfam" id="PF00041">
    <property type="entry name" value="fn3"/>
    <property type="match status" value="2"/>
</dbReference>
<dbReference type="SUPFAM" id="SSF49265">
    <property type="entry name" value="Fibronectin type III"/>
    <property type="match status" value="2"/>
</dbReference>
<dbReference type="PANTHER" id="PTHR46708">
    <property type="entry name" value="TENASCIN"/>
    <property type="match status" value="1"/>
</dbReference>
<reference evidence="3" key="1">
    <citation type="submission" date="2018-05" db="EMBL/GenBank/DDBJ databases">
        <authorList>
            <person name="Lanie J.A."/>
            <person name="Ng W.-L."/>
            <person name="Kazmierczak K.M."/>
            <person name="Andrzejewski T.M."/>
            <person name="Davidsen T.M."/>
            <person name="Wayne K.J."/>
            <person name="Tettelin H."/>
            <person name="Glass J.I."/>
            <person name="Rusch D."/>
            <person name="Podicherti R."/>
            <person name="Tsui H.-C.T."/>
            <person name="Winkler M.E."/>
        </authorList>
    </citation>
    <scope>NUCLEOTIDE SEQUENCE</scope>
</reference>
<protein>
    <recommendedName>
        <fullName evidence="2">Fibronectin type-III domain-containing protein</fullName>
    </recommendedName>
</protein>
<gene>
    <name evidence="3" type="ORF">METZ01_LOCUS284746</name>
</gene>
<evidence type="ECO:0000256" key="1">
    <source>
        <dbReference type="ARBA" id="ARBA00022737"/>
    </source>
</evidence>
<feature type="non-terminal residue" evidence="3">
    <location>
        <position position="406"/>
    </location>
</feature>
<dbReference type="EMBL" id="UINC01084862">
    <property type="protein sequence ID" value="SVC31892.1"/>
    <property type="molecule type" value="Genomic_DNA"/>
</dbReference>
<accession>A0A382L9P8</accession>